<dbReference type="Proteomes" id="UP000481421">
    <property type="component" value="Unassembled WGS sequence"/>
</dbReference>
<reference evidence="1 2" key="1">
    <citation type="submission" date="2020-02" db="EMBL/GenBank/DDBJ databases">
        <title>Rhodobacter algicola sp. nov., isolated from microalga culture.</title>
        <authorList>
            <person name="Park C.-Y."/>
        </authorList>
    </citation>
    <scope>NUCLEOTIDE SEQUENCE [LARGE SCALE GENOMIC DNA]</scope>
    <source>
        <strain evidence="1 2">ETT8</strain>
    </source>
</reference>
<sequence>MADYFTHFSCVLDVGSPEKATAALGLLARLHLDEEGADDPEYAGFAMTQQDGPGGSILWFHDDDGQGDIEGVIRFVLRLAEEIDLTGLWGFEVAYTCSRPRLDAFGGGAHVIDLGARKSIGWTSTHEWLEAALRGEDFDA</sequence>
<dbReference type="EMBL" id="JAAIKE010000018">
    <property type="protein sequence ID" value="NEX48742.1"/>
    <property type="molecule type" value="Genomic_DNA"/>
</dbReference>
<gene>
    <name evidence="1" type="ORF">G3572_21340</name>
</gene>
<dbReference type="RefSeq" id="WP_164615659.1">
    <property type="nucleotide sequence ID" value="NZ_JAAIKE010000018.1"/>
</dbReference>
<organism evidence="1 2">
    <name type="scientific">Pseudotabrizicola algicola</name>
    <dbReference type="NCBI Taxonomy" id="2709381"/>
    <lineage>
        <taxon>Bacteria</taxon>
        <taxon>Pseudomonadati</taxon>
        <taxon>Pseudomonadota</taxon>
        <taxon>Alphaproteobacteria</taxon>
        <taxon>Rhodobacterales</taxon>
        <taxon>Paracoccaceae</taxon>
        <taxon>Pseudotabrizicola</taxon>
    </lineage>
</organism>
<dbReference type="AlphaFoldDB" id="A0A6B3S027"/>
<evidence type="ECO:0000313" key="2">
    <source>
        <dbReference type="Proteomes" id="UP000481421"/>
    </source>
</evidence>
<name>A0A6B3S027_9RHOB</name>
<keyword evidence="2" id="KW-1185">Reference proteome</keyword>
<protein>
    <submittedName>
        <fullName evidence="1">Uncharacterized protein</fullName>
    </submittedName>
</protein>
<comment type="caution">
    <text evidence="1">The sequence shown here is derived from an EMBL/GenBank/DDBJ whole genome shotgun (WGS) entry which is preliminary data.</text>
</comment>
<evidence type="ECO:0000313" key="1">
    <source>
        <dbReference type="EMBL" id="NEX48742.1"/>
    </source>
</evidence>
<accession>A0A6B3S027</accession>
<proteinExistence type="predicted"/>